<dbReference type="Gene3D" id="3.30.1130.10">
    <property type="match status" value="1"/>
</dbReference>
<dbReference type="Proteomes" id="UP000194450">
    <property type="component" value="Unassembled WGS sequence"/>
</dbReference>
<evidence type="ECO:0000256" key="2">
    <source>
        <dbReference type="ARBA" id="ARBA00001353"/>
    </source>
</evidence>
<name>A0A1Y6FZ41_9GAMM</name>
<evidence type="ECO:0000256" key="8">
    <source>
        <dbReference type="RuleBase" id="RU362079"/>
    </source>
</evidence>
<dbReference type="SUPFAM" id="SSF55620">
    <property type="entry name" value="Tetrahydrobiopterin biosynthesis enzymes-like"/>
    <property type="match status" value="1"/>
</dbReference>
<comment type="catalytic activity">
    <reaction evidence="2 8">
        <text>7,8-dihydroneopterin = 6-hydroxymethyl-7,8-dihydropterin + glycolaldehyde</text>
        <dbReference type="Rhea" id="RHEA:10540"/>
        <dbReference type="ChEBI" id="CHEBI:17001"/>
        <dbReference type="ChEBI" id="CHEBI:17071"/>
        <dbReference type="ChEBI" id="CHEBI:44841"/>
        <dbReference type="EC" id="4.1.2.25"/>
    </reaction>
</comment>
<dbReference type="GO" id="GO:0005737">
    <property type="term" value="C:cytoplasm"/>
    <property type="evidence" value="ECO:0007669"/>
    <property type="project" value="TreeGrafter"/>
</dbReference>
<dbReference type="FunFam" id="3.30.1130.10:FF:000002">
    <property type="entry name" value="7,8-dihydroneopterin aldolase"/>
    <property type="match status" value="1"/>
</dbReference>
<accession>A0A1Y6FZ41</accession>
<feature type="domain" description="Dihydroneopterin aldolase/epimerase" evidence="9">
    <location>
        <begin position="5"/>
        <end position="115"/>
    </location>
</feature>
<evidence type="ECO:0000256" key="7">
    <source>
        <dbReference type="ARBA" id="ARBA00023239"/>
    </source>
</evidence>
<evidence type="ECO:0000313" key="10">
    <source>
        <dbReference type="EMBL" id="SMQ80799.1"/>
    </source>
</evidence>
<keyword evidence="6" id="KW-0413">Isomerase</keyword>
<dbReference type="RefSeq" id="WP_086435553.1">
    <property type="nucleotide sequence ID" value="NZ_FXWH01000004.1"/>
</dbReference>
<evidence type="ECO:0000259" key="9">
    <source>
        <dbReference type="SMART" id="SM00905"/>
    </source>
</evidence>
<dbReference type="NCBIfam" id="TIGR00526">
    <property type="entry name" value="folB_dom"/>
    <property type="match status" value="1"/>
</dbReference>
<comment type="similarity">
    <text evidence="4 8">Belongs to the DHNA family.</text>
</comment>
<dbReference type="Pfam" id="PF02152">
    <property type="entry name" value="FolB"/>
    <property type="match status" value="1"/>
</dbReference>
<dbReference type="AlphaFoldDB" id="A0A1Y6FZ41"/>
<dbReference type="InterPro" id="IPR006157">
    <property type="entry name" value="FolB_dom"/>
</dbReference>
<dbReference type="GO" id="GO:0046656">
    <property type="term" value="P:folic acid biosynthetic process"/>
    <property type="evidence" value="ECO:0007669"/>
    <property type="project" value="UniProtKB-UniRule"/>
</dbReference>
<dbReference type="PANTHER" id="PTHR42844:SF1">
    <property type="entry name" value="DIHYDRONEOPTERIN ALDOLASE 1-RELATED"/>
    <property type="match status" value="1"/>
</dbReference>
<gene>
    <name evidence="10" type="ORF">SAMN06297229_2416</name>
</gene>
<evidence type="ECO:0000256" key="1">
    <source>
        <dbReference type="ARBA" id="ARBA00000693"/>
    </source>
</evidence>
<organism evidence="10 11">
    <name type="scientific">Pseudidiomarina planktonica</name>
    <dbReference type="NCBI Taxonomy" id="1323738"/>
    <lineage>
        <taxon>Bacteria</taxon>
        <taxon>Pseudomonadati</taxon>
        <taxon>Pseudomonadota</taxon>
        <taxon>Gammaproteobacteria</taxon>
        <taxon>Alteromonadales</taxon>
        <taxon>Idiomarinaceae</taxon>
        <taxon>Pseudidiomarina</taxon>
    </lineage>
</organism>
<dbReference type="InterPro" id="IPR006156">
    <property type="entry name" value="Dihydroneopterin_aldolase"/>
</dbReference>
<evidence type="ECO:0000313" key="11">
    <source>
        <dbReference type="Proteomes" id="UP000194450"/>
    </source>
</evidence>
<evidence type="ECO:0000256" key="6">
    <source>
        <dbReference type="ARBA" id="ARBA00023235"/>
    </source>
</evidence>
<evidence type="ECO:0000256" key="3">
    <source>
        <dbReference type="ARBA" id="ARBA00005013"/>
    </source>
</evidence>
<evidence type="ECO:0000256" key="4">
    <source>
        <dbReference type="ARBA" id="ARBA00005708"/>
    </source>
</evidence>
<comment type="catalytic activity">
    <reaction evidence="1">
        <text>7,8-dihydroneopterin = 7,8-dihydromonapterin</text>
        <dbReference type="Rhea" id="RHEA:45328"/>
        <dbReference type="ChEBI" id="CHEBI:17001"/>
        <dbReference type="ChEBI" id="CHEBI:71175"/>
        <dbReference type="EC" id="5.1.99.8"/>
    </reaction>
</comment>
<comment type="pathway">
    <text evidence="3 8">Cofactor biosynthesis; tetrahydrofolate biosynthesis; 2-amino-4-hydroxy-6-hydroxymethyl-7,8-dihydropteridine diphosphate from 7,8-dihydroneopterin triphosphate: step 3/4.</text>
</comment>
<evidence type="ECO:0000256" key="5">
    <source>
        <dbReference type="ARBA" id="ARBA00022909"/>
    </source>
</evidence>
<dbReference type="GO" id="GO:0004150">
    <property type="term" value="F:dihydroneopterin aldolase activity"/>
    <property type="evidence" value="ECO:0007669"/>
    <property type="project" value="UniProtKB-UniRule"/>
</dbReference>
<keyword evidence="5 8" id="KW-0289">Folate biosynthesis</keyword>
<comment type="function">
    <text evidence="8">Catalyzes the conversion of 7,8-dihydroneopterin to 6-hydroxymethyl-7,8-dihydropterin.</text>
</comment>
<dbReference type="OrthoDB" id="9810587at2"/>
<dbReference type="InterPro" id="IPR043133">
    <property type="entry name" value="GTP-CH-I_C/QueF"/>
</dbReference>
<dbReference type="GO" id="GO:0046654">
    <property type="term" value="P:tetrahydrofolate biosynthetic process"/>
    <property type="evidence" value="ECO:0007669"/>
    <property type="project" value="UniProtKB-UniRule"/>
</dbReference>
<dbReference type="EMBL" id="FXWH01000004">
    <property type="protein sequence ID" value="SMQ80799.1"/>
    <property type="molecule type" value="Genomic_DNA"/>
</dbReference>
<dbReference type="NCBIfam" id="TIGR00525">
    <property type="entry name" value="folB"/>
    <property type="match status" value="1"/>
</dbReference>
<reference evidence="11" key="1">
    <citation type="submission" date="2017-04" db="EMBL/GenBank/DDBJ databases">
        <authorList>
            <person name="Varghese N."/>
            <person name="Submissions S."/>
        </authorList>
    </citation>
    <scope>NUCLEOTIDE SEQUENCE [LARGE SCALE GENOMIC DNA]</scope>
</reference>
<keyword evidence="7 8" id="KW-0456">Lyase</keyword>
<keyword evidence="11" id="KW-1185">Reference proteome</keyword>
<dbReference type="UniPathway" id="UPA00077">
    <property type="reaction ID" value="UER00154"/>
</dbReference>
<dbReference type="PANTHER" id="PTHR42844">
    <property type="entry name" value="DIHYDRONEOPTERIN ALDOLASE 1-RELATED"/>
    <property type="match status" value="1"/>
</dbReference>
<sequence>MKDQVLIDGLKVDTVIGVYDWEKQIKQQLSIDLAMAWDNRPAAASDDLADALDYASVAEAVTNLIQQRPRQLIEQVAEEVAQLLLTEFKVTEVTVTVAKPGAVPAANSVAVKITRSAIAAKE</sequence>
<protein>
    <recommendedName>
        <fullName evidence="8">7,8-dihydroneopterin aldolase</fullName>
        <ecNumber evidence="8">4.1.2.25</ecNumber>
    </recommendedName>
</protein>
<dbReference type="GO" id="GO:0016853">
    <property type="term" value="F:isomerase activity"/>
    <property type="evidence" value="ECO:0007669"/>
    <property type="project" value="UniProtKB-KW"/>
</dbReference>
<dbReference type="SMART" id="SM00905">
    <property type="entry name" value="FolB"/>
    <property type="match status" value="1"/>
</dbReference>
<dbReference type="EC" id="4.1.2.25" evidence="8"/>
<proteinExistence type="inferred from homology"/>